<sequence>MSNEMFPRSDTTARGTAEACQTNRETDPRPRSYPTPTPAGHLREPSISSPATGAPPTPARDHGPCDGGVVVCVGVCGHDEGNLAKTKKEIKASNGVTAEAERHRLRQLHLKTCREPRPRSKILT</sequence>
<feature type="region of interest" description="Disordered" evidence="1">
    <location>
        <begin position="1"/>
        <end position="64"/>
    </location>
</feature>
<name>A0A4Z2F6L1_9TELE</name>
<organism evidence="2 3">
    <name type="scientific">Liparis tanakae</name>
    <name type="common">Tanaka's snailfish</name>
    <dbReference type="NCBI Taxonomy" id="230148"/>
    <lineage>
        <taxon>Eukaryota</taxon>
        <taxon>Metazoa</taxon>
        <taxon>Chordata</taxon>
        <taxon>Craniata</taxon>
        <taxon>Vertebrata</taxon>
        <taxon>Euteleostomi</taxon>
        <taxon>Actinopterygii</taxon>
        <taxon>Neopterygii</taxon>
        <taxon>Teleostei</taxon>
        <taxon>Neoteleostei</taxon>
        <taxon>Acanthomorphata</taxon>
        <taxon>Eupercaria</taxon>
        <taxon>Perciformes</taxon>
        <taxon>Cottioidei</taxon>
        <taxon>Cottales</taxon>
        <taxon>Liparidae</taxon>
        <taxon>Liparis</taxon>
    </lineage>
</organism>
<accession>A0A4Z2F6L1</accession>
<proteinExistence type="predicted"/>
<feature type="compositionally biased region" description="Polar residues" evidence="1">
    <location>
        <begin position="1"/>
        <end position="23"/>
    </location>
</feature>
<gene>
    <name evidence="2" type="ORF">EYF80_053029</name>
</gene>
<dbReference type="AlphaFoldDB" id="A0A4Z2F6L1"/>
<dbReference type="Proteomes" id="UP000314294">
    <property type="component" value="Unassembled WGS sequence"/>
</dbReference>
<keyword evidence="3" id="KW-1185">Reference proteome</keyword>
<evidence type="ECO:0000313" key="3">
    <source>
        <dbReference type="Proteomes" id="UP000314294"/>
    </source>
</evidence>
<evidence type="ECO:0000256" key="1">
    <source>
        <dbReference type="SAM" id="MobiDB-lite"/>
    </source>
</evidence>
<evidence type="ECO:0000313" key="2">
    <source>
        <dbReference type="EMBL" id="TNN36809.1"/>
    </source>
</evidence>
<reference evidence="2 3" key="1">
    <citation type="submission" date="2019-03" db="EMBL/GenBank/DDBJ databases">
        <title>First draft genome of Liparis tanakae, snailfish: a comprehensive survey of snailfish specific genes.</title>
        <authorList>
            <person name="Kim W."/>
            <person name="Song I."/>
            <person name="Jeong J.-H."/>
            <person name="Kim D."/>
            <person name="Kim S."/>
            <person name="Ryu S."/>
            <person name="Song J.Y."/>
            <person name="Lee S.K."/>
        </authorList>
    </citation>
    <scope>NUCLEOTIDE SEQUENCE [LARGE SCALE GENOMIC DNA]</scope>
    <source>
        <tissue evidence="2">Muscle</tissue>
    </source>
</reference>
<dbReference type="EMBL" id="SRLO01001569">
    <property type="protein sequence ID" value="TNN36809.1"/>
    <property type="molecule type" value="Genomic_DNA"/>
</dbReference>
<protein>
    <submittedName>
        <fullName evidence="2">Uncharacterized protein</fullName>
    </submittedName>
</protein>
<comment type="caution">
    <text evidence="2">The sequence shown here is derived from an EMBL/GenBank/DDBJ whole genome shotgun (WGS) entry which is preliminary data.</text>
</comment>